<dbReference type="NCBIfam" id="TIGR01845">
    <property type="entry name" value="outer_NodT"/>
    <property type="match status" value="1"/>
</dbReference>
<dbReference type="InterPro" id="IPR003423">
    <property type="entry name" value="OMP_efflux"/>
</dbReference>
<accession>A0A147GZE3</accession>
<evidence type="ECO:0000313" key="10">
    <source>
        <dbReference type="EMBL" id="KTT22943.1"/>
    </source>
</evidence>
<keyword evidence="4 9" id="KW-0812">Transmembrane</keyword>
<dbReference type="Pfam" id="PF02321">
    <property type="entry name" value="OEP"/>
    <property type="match status" value="2"/>
</dbReference>
<keyword evidence="11" id="KW-1185">Reference proteome</keyword>
<evidence type="ECO:0000256" key="8">
    <source>
        <dbReference type="ARBA" id="ARBA00023288"/>
    </source>
</evidence>
<dbReference type="GO" id="GO:0015562">
    <property type="term" value="F:efflux transmembrane transporter activity"/>
    <property type="evidence" value="ECO:0007669"/>
    <property type="project" value="InterPro"/>
</dbReference>
<dbReference type="AlphaFoldDB" id="A0A147GZE3"/>
<dbReference type="PANTHER" id="PTHR30203">
    <property type="entry name" value="OUTER MEMBRANE CATION EFFLUX PROTEIN"/>
    <property type="match status" value="1"/>
</dbReference>
<keyword evidence="3 9" id="KW-1134">Transmembrane beta strand</keyword>
<keyword evidence="7 9" id="KW-0564">Palmitate</keyword>
<dbReference type="Gene3D" id="1.20.1600.10">
    <property type="entry name" value="Outer membrane efflux proteins (OEP)"/>
    <property type="match status" value="1"/>
</dbReference>
<dbReference type="OrthoDB" id="9770517at2"/>
<dbReference type="EMBL" id="LDSL01000052">
    <property type="protein sequence ID" value="KTT22943.1"/>
    <property type="molecule type" value="Genomic_DNA"/>
</dbReference>
<keyword evidence="6 9" id="KW-0472">Membrane</keyword>
<evidence type="ECO:0000256" key="7">
    <source>
        <dbReference type="ARBA" id="ARBA00023139"/>
    </source>
</evidence>
<dbReference type="Proteomes" id="UP000072741">
    <property type="component" value="Unassembled WGS sequence"/>
</dbReference>
<dbReference type="PANTHER" id="PTHR30203:SF20">
    <property type="entry name" value="MULTIDRUG RESISTANCE OUTER MEMBRANE PROTEIN MDTP-RELATED"/>
    <property type="match status" value="1"/>
</dbReference>
<evidence type="ECO:0000256" key="3">
    <source>
        <dbReference type="ARBA" id="ARBA00022452"/>
    </source>
</evidence>
<dbReference type="InterPro" id="IPR010131">
    <property type="entry name" value="MdtP/NodT-like"/>
</dbReference>
<sequence>MTVCSFERRVRRPAAWAAGLVVALLAAGCADTAGIASHARMRDATAAGVPAAAPGPAPEFAQVDARWWQAFGDAQLDRLVDQALASSPNLQVAQARVARALAAAGGAEAAGRPQLSGDAQLLRQRYSENYIYGALGGTVQENGTLQLNGSWELDFFGRNRSAIQAAVGAARAAEADVQAARILLATNVARSYVQWARLEAQRDVARRTLAQRDETLRLVRDRVSAGLDTQLEQRQSEGGLPEARQQIEALGEQIDNARHALDALVGVPNATAQLTPPALAALRPVPLAAQIPADLLARRPDVVAARWRVEAAASDEANARTQFYPNINLTAFAGTQAIGFDRLLKSGSLQWGVGPALHLPIFEGGRLRANLGAKAADHDAAIESYNAAVLDAVREVADQVTSSRSIGRQQREQQAAQEAAEGAYQIAVQRYQAGLGNYLNVLTAETAVLAQRRQAVDLAARALDTQAALARALGGGWAGEPAPAAQTAALQESANAAR</sequence>
<protein>
    <submittedName>
        <fullName evidence="10">RND transporter</fullName>
    </submittedName>
</protein>
<feature type="signal peptide" evidence="9">
    <location>
        <begin position="1"/>
        <end position="32"/>
    </location>
</feature>
<dbReference type="Gene3D" id="2.20.200.10">
    <property type="entry name" value="Outer membrane efflux proteins (OEP)"/>
    <property type="match status" value="1"/>
</dbReference>
<comment type="caution">
    <text evidence="10">The sequence shown here is derived from an EMBL/GenBank/DDBJ whole genome shotgun (WGS) entry which is preliminary data.</text>
</comment>
<dbReference type="PATRIC" id="fig|433924.3.peg.3694"/>
<comment type="subcellular location">
    <subcellularLocation>
        <location evidence="9">Cell membrane</location>
        <topology evidence="9">Lipid-anchor</topology>
    </subcellularLocation>
    <subcellularLocation>
        <location evidence="1">Membrane</location>
    </subcellularLocation>
</comment>
<evidence type="ECO:0000256" key="5">
    <source>
        <dbReference type="ARBA" id="ARBA00022729"/>
    </source>
</evidence>
<evidence type="ECO:0000256" key="6">
    <source>
        <dbReference type="ARBA" id="ARBA00023136"/>
    </source>
</evidence>
<comment type="similarity">
    <text evidence="2 9">Belongs to the outer membrane factor (OMF) (TC 1.B.17) family.</text>
</comment>
<gene>
    <name evidence="10" type="ORF">NS331_08565</name>
</gene>
<dbReference type="SUPFAM" id="SSF56954">
    <property type="entry name" value="Outer membrane efflux proteins (OEP)"/>
    <property type="match status" value="1"/>
</dbReference>
<evidence type="ECO:0000313" key="11">
    <source>
        <dbReference type="Proteomes" id="UP000072741"/>
    </source>
</evidence>
<organism evidence="10 11">
    <name type="scientific">Pseudacidovorax intermedius</name>
    <dbReference type="NCBI Taxonomy" id="433924"/>
    <lineage>
        <taxon>Bacteria</taxon>
        <taxon>Pseudomonadati</taxon>
        <taxon>Pseudomonadota</taxon>
        <taxon>Betaproteobacteria</taxon>
        <taxon>Burkholderiales</taxon>
        <taxon>Comamonadaceae</taxon>
        <taxon>Pseudacidovorax</taxon>
    </lineage>
</organism>
<evidence type="ECO:0000256" key="2">
    <source>
        <dbReference type="ARBA" id="ARBA00007613"/>
    </source>
</evidence>
<keyword evidence="5 9" id="KW-0732">Signal</keyword>
<proteinExistence type="inferred from homology"/>
<dbReference type="GO" id="GO:0005886">
    <property type="term" value="C:plasma membrane"/>
    <property type="evidence" value="ECO:0007669"/>
    <property type="project" value="UniProtKB-SubCell"/>
</dbReference>
<name>A0A147GZE3_9BURK</name>
<reference evidence="10 11" key="1">
    <citation type="journal article" date="2016" name="Front. Microbiol.">
        <title>Genomic Resource of Rice Seed Associated Bacteria.</title>
        <authorList>
            <person name="Midha S."/>
            <person name="Bansal K."/>
            <person name="Sharma S."/>
            <person name="Kumar N."/>
            <person name="Patil P.P."/>
            <person name="Chaudhry V."/>
            <person name="Patil P.B."/>
        </authorList>
    </citation>
    <scope>NUCLEOTIDE SEQUENCE [LARGE SCALE GENOMIC DNA]</scope>
    <source>
        <strain evidence="10 11">NS331</strain>
    </source>
</reference>
<feature type="chain" id="PRO_5007358143" evidence="9">
    <location>
        <begin position="33"/>
        <end position="498"/>
    </location>
</feature>
<dbReference type="RefSeq" id="WP_058641589.1">
    <property type="nucleotide sequence ID" value="NZ_LDSL01000052.1"/>
</dbReference>
<keyword evidence="8 9" id="KW-0449">Lipoprotein</keyword>
<evidence type="ECO:0000256" key="1">
    <source>
        <dbReference type="ARBA" id="ARBA00004370"/>
    </source>
</evidence>
<evidence type="ECO:0000256" key="9">
    <source>
        <dbReference type="RuleBase" id="RU362097"/>
    </source>
</evidence>
<evidence type="ECO:0000256" key="4">
    <source>
        <dbReference type="ARBA" id="ARBA00022692"/>
    </source>
</evidence>